<reference evidence="9" key="1">
    <citation type="submission" date="2020-06" db="EMBL/GenBank/DDBJ databases">
        <title>Novel chitinolytic bacterium.</title>
        <authorList>
            <person name="Ungkulpasvich U."/>
            <person name="Kosugi A."/>
            <person name="Uke A."/>
        </authorList>
    </citation>
    <scope>NUCLEOTIDE SEQUENCE</scope>
    <source>
        <strain evidence="9">UUS1-1</strain>
    </source>
</reference>
<dbReference type="InterPro" id="IPR004391">
    <property type="entry name" value="Glu_race"/>
</dbReference>
<evidence type="ECO:0000256" key="6">
    <source>
        <dbReference type="ARBA" id="ARBA00023316"/>
    </source>
</evidence>
<dbReference type="PANTHER" id="PTHR21198">
    <property type="entry name" value="GLUTAMATE RACEMASE"/>
    <property type="match status" value="1"/>
</dbReference>
<dbReference type="RefSeq" id="WP_181339214.1">
    <property type="nucleotide sequence ID" value="NZ_JAAKDE010000008.1"/>
</dbReference>
<dbReference type="InterPro" id="IPR015942">
    <property type="entry name" value="Asp/Glu/hydantoin_racemase"/>
</dbReference>
<comment type="caution">
    <text evidence="9">The sequence shown here is derived from an EMBL/GenBank/DDBJ whole genome shotgun (WGS) entry which is preliminary data.</text>
</comment>
<proteinExistence type="inferred from homology"/>
<keyword evidence="4 8" id="KW-0573">Peptidoglycan synthesis</keyword>
<dbReference type="GO" id="GO:0009252">
    <property type="term" value="P:peptidoglycan biosynthetic process"/>
    <property type="evidence" value="ECO:0007669"/>
    <property type="project" value="UniProtKB-UniRule"/>
</dbReference>
<evidence type="ECO:0000256" key="1">
    <source>
        <dbReference type="ARBA" id="ARBA00001602"/>
    </source>
</evidence>
<dbReference type="InterPro" id="IPR001920">
    <property type="entry name" value="Asp/Glu_race"/>
</dbReference>
<feature type="active site" description="Proton donor/acceptor" evidence="8">
    <location>
        <position position="184"/>
    </location>
</feature>
<comment type="pathway">
    <text evidence="8">Cell wall biogenesis; peptidoglycan biosynthesis.</text>
</comment>
<dbReference type="EC" id="5.1.1.3" evidence="2 8"/>
<dbReference type="PROSITE" id="PS00924">
    <property type="entry name" value="ASP_GLU_RACEMASE_2"/>
    <property type="match status" value="1"/>
</dbReference>
<evidence type="ECO:0000256" key="8">
    <source>
        <dbReference type="HAMAP-Rule" id="MF_00258"/>
    </source>
</evidence>
<feature type="binding site" evidence="8">
    <location>
        <begin position="11"/>
        <end position="12"/>
    </location>
    <ligand>
        <name>substrate</name>
    </ligand>
</feature>
<gene>
    <name evidence="8 9" type="primary">murI</name>
    <name evidence="9" type="ORF">G5B42_04260</name>
</gene>
<comment type="catalytic activity">
    <reaction evidence="1 8">
        <text>L-glutamate = D-glutamate</text>
        <dbReference type="Rhea" id="RHEA:12813"/>
        <dbReference type="ChEBI" id="CHEBI:29985"/>
        <dbReference type="ChEBI" id="CHEBI:29986"/>
        <dbReference type="EC" id="5.1.1.3"/>
    </reaction>
</comment>
<evidence type="ECO:0000256" key="7">
    <source>
        <dbReference type="ARBA" id="ARBA00070053"/>
    </source>
</evidence>
<dbReference type="UniPathway" id="UPA00219"/>
<dbReference type="Gene3D" id="3.40.50.1860">
    <property type="match status" value="2"/>
</dbReference>
<keyword evidence="3 8" id="KW-0133">Cell shape</keyword>
<dbReference type="Pfam" id="PF01177">
    <property type="entry name" value="Asp_Glu_race"/>
    <property type="match status" value="1"/>
</dbReference>
<comment type="similarity">
    <text evidence="8">Belongs to the aspartate/glutamate racemases family.</text>
</comment>
<dbReference type="HAMAP" id="MF_00258">
    <property type="entry name" value="Glu_racemase"/>
    <property type="match status" value="1"/>
</dbReference>
<dbReference type="GO" id="GO:0071555">
    <property type="term" value="P:cell wall organization"/>
    <property type="evidence" value="ECO:0007669"/>
    <property type="project" value="UniProtKB-KW"/>
</dbReference>
<dbReference type="EMBL" id="JAAKDE010000008">
    <property type="protein sequence ID" value="MBA2132757.1"/>
    <property type="molecule type" value="Genomic_DNA"/>
</dbReference>
<dbReference type="AlphaFoldDB" id="A0A8J6I1W7"/>
<dbReference type="PROSITE" id="PS00923">
    <property type="entry name" value="ASP_GLU_RACEMASE_1"/>
    <property type="match status" value="1"/>
</dbReference>
<evidence type="ECO:0000256" key="4">
    <source>
        <dbReference type="ARBA" id="ARBA00022984"/>
    </source>
</evidence>
<feature type="binding site" evidence="8">
    <location>
        <begin position="185"/>
        <end position="186"/>
    </location>
    <ligand>
        <name>substrate</name>
    </ligand>
</feature>
<feature type="binding site" evidence="8">
    <location>
        <begin position="75"/>
        <end position="76"/>
    </location>
    <ligand>
        <name>substrate</name>
    </ligand>
</feature>
<dbReference type="PANTHER" id="PTHR21198:SF2">
    <property type="entry name" value="GLUTAMATE RACEMASE"/>
    <property type="match status" value="1"/>
</dbReference>
<keyword evidence="6 8" id="KW-0961">Cell wall biogenesis/degradation</keyword>
<feature type="active site" description="Proton donor/acceptor" evidence="8">
    <location>
        <position position="74"/>
    </location>
</feature>
<evidence type="ECO:0000313" key="10">
    <source>
        <dbReference type="Proteomes" id="UP000657177"/>
    </source>
</evidence>
<keyword evidence="10" id="KW-1185">Reference proteome</keyword>
<evidence type="ECO:0000256" key="3">
    <source>
        <dbReference type="ARBA" id="ARBA00022960"/>
    </source>
</evidence>
<evidence type="ECO:0000256" key="5">
    <source>
        <dbReference type="ARBA" id="ARBA00023235"/>
    </source>
</evidence>
<dbReference type="SUPFAM" id="SSF53681">
    <property type="entry name" value="Aspartate/glutamate racemase"/>
    <property type="match status" value="2"/>
</dbReference>
<keyword evidence="5 8" id="KW-0413">Isomerase</keyword>
<feature type="binding site" evidence="8">
    <location>
        <begin position="43"/>
        <end position="44"/>
    </location>
    <ligand>
        <name>substrate</name>
    </ligand>
</feature>
<dbReference type="InterPro" id="IPR018187">
    <property type="entry name" value="Asp/Glu_racemase_AS_1"/>
</dbReference>
<name>A0A8J6I1W7_9FIRM</name>
<dbReference type="InterPro" id="IPR033134">
    <property type="entry name" value="Asp/Glu_racemase_AS_2"/>
</dbReference>
<dbReference type="GO" id="GO:0008881">
    <property type="term" value="F:glutamate racemase activity"/>
    <property type="evidence" value="ECO:0007669"/>
    <property type="project" value="UniProtKB-UniRule"/>
</dbReference>
<dbReference type="NCBIfam" id="TIGR00067">
    <property type="entry name" value="glut_race"/>
    <property type="match status" value="1"/>
</dbReference>
<protein>
    <recommendedName>
        <fullName evidence="7 8">Glutamate racemase</fullName>
        <ecNumber evidence="2 8">5.1.1.3</ecNumber>
    </recommendedName>
</protein>
<accession>A0A8J6I1W7</accession>
<sequence length="269" mass="28693">MAAQDPIGLFDSGVGGLSIMKEVRRLLPQEDLIYVADSKFCPYGEKTPAQIQERARKITAFLLAQGVKLIVVACNTASVAALQQLRAEFTVPFVGVEPAVKQAALFTKNKKIGVLATGLTLSGDRFTFLVEKYGSGVTVVNQACPGLVEAVEKGAVSAPSTEMLLQKYLAPLLEKGVDVVVLGCTHYPFLRPLVEKLVAPGVQVIDTGTPVAKQTKRVLAENNLLTPNQRAGKEWFYTSGDPLVVGAVIERLWGGKGEGVAGLPEPYSA</sequence>
<dbReference type="FunFam" id="3.40.50.1860:FF:000002">
    <property type="entry name" value="Glutamate racemase"/>
    <property type="match status" value="1"/>
</dbReference>
<dbReference type="GO" id="GO:0008360">
    <property type="term" value="P:regulation of cell shape"/>
    <property type="evidence" value="ECO:0007669"/>
    <property type="project" value="UniProtKB-KW"/>
</dbReference>
<dbReference type="Proteomes" id="UP000657177">
    <property type="component" value="Unassembled WGS sequence"/>
</dbReference>
<evidence type="ECO:0000313" key="9">
    <source>
        <dbReference type="EMBL" id="MBA2132757.1"/>
    </source>
</evidence>
<evidence type="ECO:0000256" key="2">
    <source>
        <dbReference type="ARBA" id="ARBA00013090"/>
    </source>
</evidence>
<organism evidence="9 10">
    <name type="scientific">Capillibacterium thermochitinicola</name>
    <dbReference type="NCBI Taxonomy" id="2699427"/>
    <lineage>
        <taxon>Bacteria</taxon>
        <taxon>Bacillati</taxon>
        <taxon>Bacillota</taxon>
        <taxon>Capillibacterium</taxon>
    </lineage>
</organism>
<comment type="function">
    <text evidence="8">Provides the (R)-glutamate required for cell wall biosynthesis.</text>
</comment>